<name>A0ABW1FB99_9ACTN</name>
<evidence type="ECO:0000313" key="8">
    <source>
        <dbReference type="EMBL" id="MFC5891633.1"/>
    </source>
</evidence>
<dbReference type="InterPro" id="IPR050411">
    <property type="entry name" value="AlphaKG_dependent_hydroxylases"/>
</dbReference>
<protein>
    <submittedName>
        <fullName evidence="8">Clavaminate synthase family protein</fullName>
    </submittedName>
</protein>
<keyword evidence="9" id="KW-1185">Reference proteome</keyword>
<keyword evidence="6" id="KW-0045">Antibiotic biosynthesis</keyword>
<dbReference type="SUPFAM" id="SSF51197">
    <property type="entry name" value="Clavaminate synthase-like"/>
    <property type="match status" value="1"/>
</dbReference>
<dbReference type="CDD" id="cd00250">
    <property type="entry name" value="CAS_like"/>
    <property type="match status" value="1"/>
</dbReference>
<dbReference type="PIRSF" id="PIRSF019543">
    <property type="entry name" value="Clavaminate_syn"/>
    <property type="match status" value="1"/>
</dbReference>
<dbReference type="Gene3D" id="3.60.130.10">
    <property type="entry name" value="Clavaminate synthase-like"/>
    <property type="match status" value="1"/>
</dbReference>
<comment type="similarity">
    <text evidence="2">Belongs to the clavaminate synthase family.</text>
</comment>
<dbReference type="RefSeq" id="WP_345081296.1">
    <property type="nucleotide sequence ID" value="NZ_BAAAWG010000006.1"/>
</dbReference>
<evidence type="ECO:0000256" key="1">
    <source>
        <dbReference type="ARBA" id="ARBA00001954"/>
    </source>
</evidence>
<dbReference type="PANTHER" id="PTHR10696">
    <property type="entry name" value="GAMMA-BUTYROBETAINE HYDROXYLASE-RELATED"/>
    <property type="match status" value="1"/>
</dbReference>
<dbReference type="EMBL" id="JBHSPW010000001">
    <property type="protein sequence ID" value="MFC5891633.1"/>
    <property type="molecule type" value="Genomic_DNA"/>
</dbReference>
<reference evidence="9" key="1">
    <citation type="journal article" date="2019" name="Int. J. Syst. Evol. Microbiol.">
        <title>The Global Catalogue of Microorganisms (GCM) 10K type strain sequencing project: providing services to taxonomists for standard genome sequencing and annotation.</title>
        <authorList>
            <consortium name="The Broad Institute Genomics Platform"/>
            <consortium name="The Broad Institute Genome Sequencing Center for Infectious Disease"/>
            <person name="Wu L."/>
            <person name="Ma J."/>
        </authorList>
    </citation>
    <scope>NUCLEOTIDE SEQUENCE [LARGE SCALE GENOMIC DNA]</scope>
    <source>
        <strain evidence="9">CGMCC 1.15809</strain>
    </source>
</reference>
<evidence type="ECO:0000256" key="6">
    <source>
        <dbReference type="ARBA" id="ARBA00023194"/>
    </source>
</evidence>
<keyword evidence="5" id="KW-0408">Iron</keyword>
<keyword evidence="4" id="KW-0560">Oxidoreductase</keyword>
<evidence type="ECO:0000313" key="9">
    <source>
        <dbReference type="Proteomes" id="UP001596241"/>
    </source>
</evidence>
<comment type="cofactor">
    <cofactor evidence="1">
        <name>Fe(2+)</name>
        <dbReference type="ChEBI" id="CHEBI:29033"/>
    </cofactor>
</comment>
<dbReference type="InterPro" id="IPR003819">
    <property type="entry name" value="TauD/TfdA-like"/>
</dbReference>
<proteinExistence type="inferred from homology"/>
<evidence type="ECO:0000256" key="4">
    <source>
        <dbReference type="ARBA" id="ARBA00023002"/>
    </source>
</evidence>
<feature type="domain" description="TauD/TfdA-like" evidence="7">
    <location>
        <begin position="73"/>
        <end position="305"/>
    </location>
</feature>
<dbReference type="Pfam" id="PF02668">
    <property type="entry name" value="TauD"/>
    <property type="match status" value="1"/>
</dbReference>
<evidence type="ECO:0000259" key="7">
    <source>
        <dbReference type="Pfam" id="PF02668"/>
    </source>
</evidence>
<dbReference type="PANTHER" id="PTHR10696:SF56">
    <property type="entry name" value="TAUD_TFDA-LIKE DOMAIN-CONTAINING PROTEIN"/>
    <property type="match status" value="1"/>
</dbReference>
<dbReference type="Proteomes" id="UP001596241">
    <property type="component" value="Unassembled WGS sequence"/>
</dbReference>
<sequence length="327" mass="35466">MSRTAQVTPTEMVHQVSAADAAEMTRVARRLASAADRIDGAEWVGAARSAWEELPSAYRRRISSFRRSAGPAGTLVLRGLPVDEHDLPDTPTVAGSFQRTTTVPAGLLVMTACGLGDPAAFLAEKSGALVQDVVPVPGQERFQGNAGSVDLMMHNENAFHEHRPDFVMLLCLRPDHEGVAGLSAASVREALPLLPDRVRECLMQPGFSTQPPPSFGSADGTVSRHAVLTGAPDDPDIRVDFAATTGLTPTAREALTELRDTLASVSRTIRMRAGDLAIVDNRVCLHGRTAFRPRYDGQDRWVQRTFAVADLRRSRSYRTDDGYVLVR</sequence>
<evidence type="ECO:0000256" key="5">
    <source>
        <dbReference type="ARBA" id="ARBA00023004"/>
    </source>
</evidence>
<comment type="caution">
    <text evidence="8">The sequence shown here is derived from an EMBL/GenBank/DDBJ whole genome shotgun (WGS) entry which is preliminary data.</text>
</comment>
<accession>A0ABW1FB99</accession>
<evidence type="ECO:0000256" key="2">
    <source>
        <dbReference type="ARBA" id="ARBA00008425"/>
    </source>
</evidence>
<keyword evidence="3" id="KW-0479">Metal-binding</keyword>
<evidence type="ECO:0000256" key="3">
    <source>
        <dbReference type="ARBA" id="ARBA00022723"/>
    </source>
</evidence>
<gene>
    <name evidence="8" type="ORF">ACFP3M_02150</name>
</gene>
<organism evidence="8 9">
    <name type="scientific">Streptomyces ramulosus</name>
    <dbReference type="NCBI Taxonomy" id="47762"/>
    <lineage>
        <taxon>Bacteria</taxon>
        <taxon>Bacillati</taxon>
        <taxon>Actinomycetota</taxon>
        <taxon>Actinomycetes</taxon>
        <taxon>Kitasatosporales</taxon>
        <taxon>Streptomycetaceae</taxon>
        <taxon>Streptomyces</taxon>
    </lineage>
</organism>
<dbReference type="InterPro" id="IPR014503">
    <property type="entry name" value="Clavaminate_syn-like"/>
</dbReference>
<dbReference type="InterPro" id="IPR042098">
    <property type="entry name" value="TauD-like_sf"/>
</dbReference>